<sequence length="204" mass="20983">MSLAVSAVIAPSRRLRCVLAAFCASLCAAALAVGLLLPERFAFGGAVACAPLLAALSLARPLFSAVAGWPRRLWRVDGGAAGAHRPTHSNAILHAIATVRRIDISGVGQIRLTVQQELGKRGPAAGKPEPGSPMTLLPGATVWPCCILLRLRAEDGAIWPLVLLPDAVGAGQYRALAVAVRALANGAATIPIQNSVNLLQGANS</sequence>
<gene>
    <name evidence="2" type="ORF">LO55_3187</name>
</gene>
<name>A0A1S2N4Y5_9BURK</name>
<dbReference type="AlphaFoldDB" id="A0A1S2N4Y5"/>
<keyword evidence="1" id="KW-0472">Membrane</keyword>
<accession>A0A1S2N4Y5</accession>
<organism evidence="2 3">
    <name type="scientific">Massilia timonae</name>
    <dbReference type="NCBI Taxonomy" id="47229"/>
    <lineage>
        <taxon>Bacteria</taxon>
        <taxon>Pseudomonadati</taxon>
        <taxon>Pseudomonadota</taxon>
        <taxon>Betaproteobacteria</taxon>
        <taxon>Burkholderiales</taxon>
        <taxon>Oxalobacteraceae</taxon>
        <taxon>Telluria group</taxon>
        <taxon>Massilia</taxon>
    </lineage>
</organism>
<evidence type="ECO:0000313" key="2">
    <source>
        <dbReference type="EMBL" id="OIJ39870.1"/>
    </source>
</evidence>
<evidence type="ECO:0000313" key="3">
    <source>
        <dbReference type="Proteomes" id="UP000180246"/>
    </source>
</evidence>
<reference evidence="2 3" key="1">
    <citation type="submission" date="2014-10" db="EMBL/GenBank/DDBJ databases">
        <authorList>
            <person name="Seo M.-J."/>
            <person name="Seok Y.J."/>
            <person name="Cha I.-T."/>
        </authorList>
    </citation>
    <scope>NUCLEOTIDE SEQUENCE [LARGE SCALE GENOMIC DNA]</scope>
    <source>
        <strain evidence="2 3">NEU</strain>
    </source>
</reference>
<proteinExistence type="predicted"/>
<comment type="caution">
    <text evidence="2">The sequence shown here is derived from an EMBL/GenBank/DDBJ whole genome shotgun (WGS) entry which is preliminary data.</text>
</comment>
<keyword evidence="1" id="KW-1133">Transmembrane helix</keyword>
<protein>
    <submittedName>
        <fullName evidence="2">Uncharacterized protein</fullName>
    </submittedName>
</protein>
<dbReference type="EMBL" id="JRYB01000001">
    <property type="protein sequence ID" value="OIJ39870.1"/>
    <property type="molecule type" value="Genomic_DNA"/>
</dbReference>
<evidence type="ECO:0000256" key="1">
    <source>
        <dbReference type="SAM" id="Phobius"/>
    </source>
</evidence>
<feature type="transmembrane region" description="Helical" evidence="1">
    <location>
        <begin position="42"/>
        <end position="63"/>
    </location>
</feature>
<dbReference type="Proteomes" id="UP000180246">
    <property type="component" value="Unassembled WGS sequence"/>
</dbReference>
<keyword evidence="1" id="KW-0812">Transmembrane</keyword>